<dbReference type="PROSITE" id="PS00141">
    <property type="entry name" value="ASP_PROTEASE"/>
    <property type="match status" value="1"/>
</dbReference>
<dbReference type="OMA" id="FECKSTH"/>
<evidence type="ECO:0000256" key="2">
    <source>
        <dbReference type="SAM" id="MobiDB-lite"/>
    </source>
</evidence>
<feature type="region of interest" description="Disordered" evidence="2">
    <location>
        <begin position="1"/>
        <end position="32"/>
    </location>
</feature>
<dbReference type="InterPro" id="IPR001969">
    <property type="entry name" value="Aspartic_peptidase_AS"/>
</dbReference>
<dbReference type="InterPro" id="IPR001995">
    <property type="entry name" value="Peptidase_A2_cat"/>
</dbReference>
<name>A0A9J6FXX2_HAELO</name>
<dbReference type="SUPFAM" id="SSF50630">
    <property type="entry name" value="Acid proteases"/>
    <property type="match status" value="1"/>
</dbReference>
<proteinExistence type="predicted"/>
<feature type="region of interest" description="Disordered" evidence="2">
    <location>
        <begin position="470"/>
        <end position="501"/>
    </location>
</feature>
<evidence type="ECO:0000313" key="5">
    <source>
        <dbReference type="Proteomes" id="UP000821853"/>
    </source>
</evidence>
<dbReference type="PANTHER" id="PTHR46888:SF1">
    <property type="entry name" value="RIBONUCLEASE H"/>
    <property type="match status" value="1"/>
</dbReference>
<dbReference type="AlphaFoldDB" id="A0A9J6FXX2"/>
<feature type="compositionally biased region" description="Basic residues" evidence="2">
    <location>
        <begin position="487"/>
        <end position="501"/>
    </location>
</feature>
<sequence length="501" mass="55354">MNGDGAGNLQVLEVTDSGAGGQSSGTSDTASGQQLELLQLQLKIAEAEQEKQRLMLESKGLRARNGAESDEDGDSVSLGERPEEDRRLKFSSLLKGVLAPMPNQEALVPLWFEDVEVTLYCYDVPSEWWAGLALPQLSERARGLLCRLTAEERKNFSKLTSSILDGLRLSAAECKRSFSESKRREKKSWDQFAVRLKNCFDYYVQSSKASAFKELKQLVVADRLKQCLSPEVKAHVVRNEKVAFLSPRAVEKLAERFEESEKSRPAQRKAIVEEGQKKPKTLADGPADARWKKRCFECKSTHHSARDFPQKGFVAKQGTKSAARPENRPMVARVMGPAFESTVGTTDRVGQDTQPKQHGSATVTLKSSGQQFDAVVDSGAEVSIIRKSVLPRYDFTGSQIKMTGAFGKQVIAELAYVPLTASEGSPYVGSEAGQAAVLCALTDRLLGGPMPSSRPTITHNFSRKERFQTGCQMSGQQPKKPEPQLRRQARQARSNRRLPVF</sequence>
<organism evidence="4 5">
    <name type="scientific">Haemaphysalis longicornis</name>
    <name type="common">Bush tick</name>
    <dbReference type="NCBI Taxonomy" id="44386"/>
    <lineage>
        <taxon>Eukaryota</taxon>
        <taxon>Metazoa</taxon>
        <taxon>Ecdysozoa</taxon>
        <taxon>Arthropoda</taxon>
        <taxon>Chelicerata</taxon>
        <taxon>Arachnida</taxon>
        <taxon>Acari</taxon>
        <taxon>Parasitiformes</taxon>
        <taxon>Ixodida</taxon>
        <taxon>Ixodoidea</taxon>
        <taxon>Ixodidae</taxon>
        <taxon>Haemaphysalinae</taxon>
        <taxon>Haemaphysalis</taxon>
    </lineage>
</organism>
<dbReference type="OrthoDB" id="6509498at2759"/>
<reference evidence="4 5" key="1">
    <citation type="journal article" date="2020" name="Cell">
        <title>Large-Scale Comparative Analyses of Tick Genomes Elucidate Their Genetic Diversity and Vector Capacities.</title>
        <authorList>
            <consortium name="Tick Genome and Microbiome Consortium (TIGMIC)"/>
            <person name="Jia N."/>
            <person name="Wang J."/>
            <person name="Shi W."/>
            <person name="Du L."/>
            <person name="Sun Y."/>
            <person name="Zhan W."/>
            <person name="Jiang J.F."/>
            <person name="Wang Q."/>
            <person name="Zhang B."/>
            <person name="Ji P."/>
            <person name="Bell-Sakyi L."/>
            <person name="Cui X.M."/>
            <person name="Yuan T.T."/>
            <person name="Jiang B.G."/>
            <person name="Yang W.F."/>
            <person name="Lam T.T."/>
            <person name="Chang Q.C."/>
            <person name="Ding S.J."/>
            <person name="Wang X.J."/>
            <person name="Zhu J.G."/>
            <person name="Ruan X.D."/>
            <person name="Zhao L."/>
            <person name="Wei J.T."/>
            <person name="Ye R.Z."/>
            <person name="Que T.C."/>
            <person name="Du C.H."/>
            <person name="Zhou Y.H."/>
            <person name="Cheng J.X."/>
            <person name="Dai P.F."/>
            <person name="Guo W.B."/>
            <person name="Han X.H."/>
            <person name="Huang E.J."/>
            <person name="Li L.F."/>
            <person name="Wei W."/>
            <person name="Gao Y.C."/>
            <person name="Liu J.Z."/>
            <person name="Shao H.Z."/>
            <person name="Wang X."/>
            <person name="Wang C.C."/>
            <person name="Yang T.C."/>
            <person name="Huo Q.B."/>
            <person name="Li W."/>
            <person name="Chen H.Y."/>
            <person name="Chen S.E."/>
            <person name="Zhou L.G."/>
            <person name="Ni X.B."/>
            <person name="Tian J.H."/>
            <person name="Sheng Y."/>
            <person name="Liu T."/>
            <person name="Pan Y.S."/>
            <person name="Xia L.Y."/>
            <person name="Li J."/>
            <person name="Zhao F."/>
            <person name="Cao W.C."/>
        </authorList>
    </citation>
    <scope>NUCLEOTIDE SEQUENCE [LARGE SCALE GENOMIC DNA]</scope>
    <source>
        <strain evidence="4">HaeL-2018</strain>
    </source>
</reference>
<gene>
    <name evidence="4" type="ORF">HPB48_019928</name>
</gene>
<feature type="region of interest" description="Disordered" evidence="2">
    <location>
        <begin position="343"/>
        <end position="365"/>
    </location>
</feature>
<evidence type="ECO:0000313" key="4">
    <source>
        <dbReference type="EMBL" id="KAH9366892.1"/>
    </source>
</evidence>
<accession>A0A9J6FXX2</accession>
<evidence type="ECO:0000256" key="1">
    <source>
        <dbReference type="ARBA" id="ARBA00022801"/>
    </source>
</evidence>
<keyword evidence="5" id="KW-1185">Reference proteome</keyword>
<dbReference type="PANTHER" id="PTHR46888">
    <property type="entry name" value="ZINC KNUCKLE DOMAINCONTAINING PROTEIN-RELATED"/>
    <property type="match status" value="1"/>
</dbReference>
<dbReference type="PROSITE" id="PS50175">
    <property type="entry name" value="ASP_PROT_RETROV"/>
    <property type="match status" value="1"/>
</dbReference>
<dbReference type="Gene3D" id="2.40.70.10">
    <property type="entry name" value="Acid Proteases"/>
    <property type="match status" value="1"/>
</dbReference>
<dbReference type="Proteomes" id="UP000821853">
    <property type="component" value="Chromosome 2"/>
</dbReference>
<protein>
    <recommendedName>
        <fullName evidence="3">Peptidase A2 domain-containing protein</fullName>
    </recommendedName>
</protein>
<dbReference type="GO" id="GO:0004190">
    <property type="term" value="F:aspartic-type endopeptidase activity"/>
    <property type="evidence" value="ECO:0007669"/>
    <property type="project" value="InterPro"/>
</dbReference>
<comment type="caution">
    <text evidence="4">The sequence shown here is derived from an EMBL/GenBank/DDBJ whole genome shotgun (WGS) entry which is preliminary data.</text>
</comment>
<keyword evidence="1" id="KW-0378">Hydrolase</keyword>
<dbReference type="InterPro" id="IPR021109">
    <property type="entry name" value="Peptidase_aspartic_dom_sf"/>
</dbReference>
<dbReference type="VEuPathDB" id="VectorBase:HLOH_052536"/>
<feature type="region of interest" description="Disordered" evidence="2">
    <location>
        <begin position="58"/>
        <end position="83"/>
    </location>
</feature>
<dbReference type="EMBL" id="JABSTR010000004">
    <property type="protein sequence ID" value="KAH9366892.1"/>
    <property type="molecule type" value="Genomic_DNA"/>
</dbReference>
<evidence type="ECO:0000259" key="3">
    <source>
        <dbReference type="PROSITE" id="PS50175"/>
    </source>
</evidence>
<feature type="domain" description="Peptidase A2" evidence="3">
    <location>
        <begin position="372"/>
        <end position="407"/>
    </location>
</feature>
<dbReference type="GO" id="GO:0006508">
    <property type="term" value="P:proteolysis"/>
    <property type="evidence" value="ECO:0007669"/>
    <property type="project" value="InterPro"/>
</dbReference>
<feature type="compositionally biased region" description="Polar residues" evidence="2">
    <location>
        <begin position="351"/>
        <end position="365"/>
    </location>
</feature>